<reference evidence="2" key="1">
    <citation type="journal article" date="2014" name="Int. J. Syst. Evol. Microbiol.">
        <title>Complete genome sequence of Corynebacterium casei LMG S-19264T (=DSM 44701T), isolated from a smear-ripened cheese.</title>
        <authorList>
            <consortium name="US DOE Joint Genome Institute (JGI-PGF)"/>
            <person name="Walter F."/>
            <person name="Albersmeier A."/>
            <person name="Kalinowski J."/>
            <person name="Ruckert C."/>
        </authorList>
    </citation>
    <scope>NUCLEOTIDE SEQUENCE</scope>
    <source>
        <strain evidence="2">VKM Ac-1401</strain>
    </source>
</reference>
<evidence type="ECO:0000313" key="3">
    <source>
        <dbReference type="Proteomes" id="UP001142372"/>
    </source>
</evidence>
<gene>
    <name evidence="2" type="ORF">GCM10017584_24370</name>
</gene>
<accession>A0A9W6HB71</accession>
<dbReference type="Proteomes" id="UP001142372">
    <property type="component" value="Unassembled WGS sequence"/>
</dbReference>
<proteinExistence type="predicted"/>
<evidence type="ECO:0000256" key="1">
    <source>
        <dbReference type="SAM" id="Phobius"/>
    </source>
</evidence>
<name>A0A9W6HB71_9MICO</name>
<feature type="transmembrane region" description="Helical" evidence="1">
    <location>
        <begin position="16"/>
        <end position="35"/>
    </location>
</feature>
<keyword evidence="1" id="KW-0812">Transmembrane</keyword>
<organism evidence="2 3">
    <name type="scientific">Leifsonia poae</name>
    <dbReference type="NCBI Taxonomy" id="110933"/>
    <lineage>
        <taxon>Bacteria</taxon>
        <taxon>Bacillati</taxon>
        <taxon>Actinomycetota</taxon>
        <taxon>Actinomycetes</taxon>
        <taxon>Micrococcales</taxon>
        <taxon>Microbacteriaceae</taxon>
        <taxon>Leifsonia</taxon>
    </lineage>
</organism>
<keyword evidence="3" id="KW-1185">Reference proteome</keyword>
<dbReference type="EMBL" id="BSEN01000012">
    <property type="protein sequence ID" value="GLJ76863.1"/>
    <property type="molecule type" value="Genomic_DNA"/>
</dbReference>
<dbReference type="AlphaFoldDB" id="A0A9W6HB71"/>
<keyword evidence="1" id="KW-1133">Transmembrane helix</keyword>
<comment type="caution">
    <text evidence="2">The sequence shown here is derived from an EMBL/GenBank/DDBJ whole genome shotgun (WGS) entry which is preliminary data.</text>
</comment>
<feature type="transmembrane region" description="Helical" evidence="1">
    <location>
        <begin position="41"/>
        <end position="60"/>
    </location>
</feature>
<reference evidence="2" key="2">
    <citation type="submission" date="2023-01" db="EMBL/GenBank/DDBJ databases">
        <authorList>
            <person name="Sun Q."/>
            <person name="Evtushenko L."/>
        </authorList>
    </citation>
    <scope>NUCLEOTIDE SEQUENCE</scope>
    <source>
        <strain evidence="2">VKM Ac-1401</strain>
    </source>
</reference>
<evidence type="ECO:0008006" key="4">
    <source>
        <dbReference type="Google" id="ProtNLM"/>
    </source>
</evidence>
<sequence>MTRAQRDPQGLRRWRLASIVVCSVGIVAGVSVIALTPYSNWGALVTGVFGAASVGMWWLGTARPPGDDG</sequence>
<dbReference type="RefSeq" id="WP_271177521.1">
    <property type="nucleotide sequence ID" value="NZ_BAAAJO010000002.1"/>
</dbReference>
<evidence type="ECO:0000313" key="2">
    <source>
        <dbReference type="EMBL" id="GLJ76863.1"/>
    </source>
</evidence>
<keyword evidence="1" id="KW-0472">Membrane</keyword>
<protein>
    <recommendedName>
        <fullName evidence="4">DUF2530 domain-containing protein</fullName>
    </recommendedName>
</protein>